<dbReference type="InterPro" id="IPR002052">
    <property type="entry name" value="DNA_methylase_N6_adenine_CS"/>
</dbReference>
<evidence type="ECO:0000313" key="10">
    <source>
        <dbReference type="Proteomes" id="UP000279841"/>
    </source>
</evidence>
<evidence type="ECO:0000259" key="7">
    <source>
        <dbReference type="Pfam" id="PF05175"/>
    </source>
</evidence>
<dbReference type="InterPro" id="IPR007848">
    <property type="entry name" value="Small_mtfrase_dom"/>
</dbReference>
<evidence type="ECO:0000256" key="1">
    <source>
        <dbReference type="ARBA" id="ARBA00022603"/>
    </source>
</evidence>
<dbReference type="Pfam" id="PF17827">
    <property type="entry name" value="PrmC_N"/>
    <property type="match status" value="1"/>
</dbReference>
<feature type="domain" description="Release factor glutamine methyltransferase N-terminal" evidence="8">
    <location>
        <begin position="13"/>
        <end position="81"/>
    </location>
</feature>
<keyword evidence="3 5" id="KW-0949">S-adenosyl-L-methionine</keyword>
<dbReference type="InterPro" id="IPR019874">
    <property type="entry name" value="RF_methyltr_PrmC"/>
</dbReference>
<dbReference type="PROSITE" id="PS00092">
    <property type="entry name" value="N6_MTASE"/>
    <property type="match status" value="1"/>
</dbReference>
<evidence type="ECO:0000256" key="6">
    <source>
        <dbReference type="SAM" id="MobiDB-lite"/>
    </source>
</evidence>
<feature type="domain" description="Methyltransferase small" evidence="7">
    <location>
        <begin position="117"/>
        <end position="191"/>
    </location>
</feature>
<dbReference type="SUPFAM" id="SSF53335">
    <property type="entry name" value="S-adenosyl-L-methionine-dependent methyltransferases"/>
    <property type="match status" value="1"/>
</dbReference>
<dbReference type="InterPro" id="IPR040758">
    <property type="entry name" value="PrmC_N"/>
</dbReference>
<dbReference type="Gene3D" id="1.10.8.10">
    <property type="entry name" value="DNA helicase RuvA subunit, C-terminal domain"/>
    <property type="match status" value="1"/>
</dbReference>
<feature type="binding site" evidence="5">
    <location>
        <begin position="188"/>
        <end position="191"/>
    </location>
    <ligand>
        <name>substrate</name>
    </ligand>
</feature>
<proteinExistence type="inferred from homology"/>
<gene>
    <name evidence="5 9" type="primary">prmC</name>
    <name evidence="9" type="ORF">TTHN1_01362</name>
</gene>
<evidence type="ECO:0000256" key="4">
    <source>
        <dbReference type="ARBA" id="ARBA00048391"/>
    </source>
</evidence>
<evidence type="ECO:0000313" key="9">
    <source>
        <dbReference type="EMBL" id="VCU53583.1"/>
    </source>
</evidence>
<dbReference type="PANTHER" id="PTHR18895:SF74">
    <property type="entry name" value="MTRF1L RELEASE FACTOR GLUTAMINE METHYLTRANSFERASE"/>
    <property type="match status" value="1"/>
</dbReference>
<feature type="binding site" evidence="5">
    <location>
        <position position="175"/>
    </location>
    <ligand>
        <name>S-adenosyl-L-methionine</name>
        <dbReference type="ChEBI" id="CHEBI:59789"/>
    </ligand>
</feature>
<comment type="function">
    <text evidence="5">Methylates the class 1 translation termination release factors RF1/PrfA and RF2/PrfB on the glutamine residue of the universally conserved GGQ motif.</text>
</comment>
<evidence type="ECO:0000256" key="3">
    <source>
        <dbReference type="ARBA" id="ARBA00022691"/>
    </source>
</evidence>
<feature type="binding site" evidence="5">
    <location>
        <position position="188"/>
    </location>
    <ligand>
        <name>S-adenosyl-L-methionine</name>
        <dbReference type="ChEBI" id="CHEBI:59789"/>
    </ligand>
</feature>
<feature type="region of interest" description="Disordered" evidence="6">
    <location>
        <begin position="275"/>
        <end position="298"/>
    </location>
</feature>
<comment type="catalytic activity">
    <reaction evidence="4 5">
        <text>L-glutaminyl-[peptide chain release factor] + S-adenosyl-L-methionine = N(5)-methyl-L-glutaminyl-[peptide chain release factor] + S-adenosyl-L-homocysteine + H(+)</text>
        <dbReference type="Rhea" id="RHEA:42896"/>
        <dbReference type="Rhea" id="RHEA-COMP:10271"/>
        <dbReference type="Rhea" id="RHEA-COMP:10272"/>
        <dbReference type="ChEBI" id="CHEBI:15378"/>
        <dbReference type="ChEBI" id="CHEBI:30011"/>
        <dbReference type="ChEBI" id="CHEBI:57856"/>
        <dbReference type="ChEBI" id="CHEBI:59789"/>
        <dbReference type="ChEBI" id="CHEBI:61891"/>
        <dbReference type="EC" id="2.1.1.297"/>
    </reaction>
</comment>
<dbReference type="CDD" id="cd02440">
    <property type="entry name" value="AdoMet_MTases"/>
    <property type="match status" value="1"/>
</dbReference>
<dbReference type="AlphaFoldDB" id="A0A3P4AUG4"/>
<organism evidence="9 10">
    <name type="scientific">Thermus thermophilus</name>
    <dbReference type="NCBI Taxonomy" id="274"/>
    <lineage>
        <taxon>Bacteria</taxon>
        <taxon>Thermotogati</taxon>
        <taxon>Deinococcota</taxon>
        <taxon>Deinococci</taxon>
        <taxon>Thermales</taxon>
        <taxon>Thermaceae</taxon>
        <taxon>Thermus</taxon>
    </lineage>
</organism>
<dbReference type="NCBIfam" id="TIGR03534">
    <property type="entry name" value="RF_mod_PrmC"/>
    <property type="match status" value="1"/>
</dbReference>
<dbReference type="InterPro" id="IPR050320">
    <property type="entry name" value="N5-glutamine_MTase"/>
</dbReference>
<dbReference type="Proteomes" id="UP000279841">
    <property type="component" value="Chromosome"/>
</dbReference>
<dbReference type="PANTHER" id="PTHR18895">
    <property type="entry name" value="HEMK METHYLTRANSFERASE"/>
    <property type="match status" value="1"/>
</dbReference>
<keyword evidence="1 5" id="KW-0489">Methyltransferase</keyword>
<comment type="similarity">
    <text evidence="5">Belongs to the protein N5-glutamine methyltransferase family. PrmC subfamily.</text>
</comment>
<dbReference type="Pfam" id="PF05175">
    <property type="entry name" value="MTS"/>
    <property type="match status" value="1"/>
</dbReference>
<evidence type="ECO:0000256" key="5">
    <source>
        <dbReference type="HAMAP-Rule" id="MF_02126"/>
    </source>
</evidence>
<dbReference type="InterPro" id="IPR004556">
    <property type="entry name" value="HemK-like"/>
</dbReference>
<reference evidence="9 10" key="1">
    <citation type="submission" date="2018-10" db="EMBL/GenBank/DDBJ databases">
        <authorList>
            <person name="Peiro R."/>
            <person name="Begona"/>
            <person name="Cbmso G."/>
            <person name="Lopez M."/>
            <person name="Gonzalez S."/>
            <person name="Sacristan E."/>
            <person name="Castillo E."/>
        </authorList>
    </citation>
    <scope>NUCLEOTIDE SEQUENCE [LARGE SCALE GENOMIC DNA]</scope>
    <source>
        <strain evidence="9">TTHNAR1</strain>
    </source>
</reference>
<dbReference type="EC" id="2.1.1.297" evidence="5"/>
<dbReference type="RefSeq" id="WP_124104910.1">
    <property type="nucleotide sequence ID" value="NZ_LR027517.1"/>
</dbReference>
<dbReference type="Gene3D" id="3.40.50.150">
    <property type="entry name" value="Vaccinia Virus protein VP39"/>
    <property type="match status" value="1"/>
</dbReference>
<evidence type="ECO:0000259" key="8">
    <source>
        <dbReference type="Pfam" id="PF17827"/>
    </source>
</evidence>
<accession>A0A3P4AUG4</accession>
<feature type="compositionally biased region" description="Basic and acidic residues" evidence="6">
    <location>
        <begin position="275"/>
        <end position="292"/>
    </location>
</feature>
<sequence>MPEARGDTPLALDLLRRLRRALGAAGLPELEAWDLLAAATGWPRKALYGRLTSPLPQEALDRAEALLKRRLQGYPLQYLVGEVEFFGLPLRVEEGVLIPRPETEGLVELALGLPLPPAPRILDVGTGTGAIALALKRALPEAEVYATEVDPKALALARENAERLGLAVAFLPAPFTGGLRDLDLVVSNPPYLPEAYREKAPRELGYENPLALYAGPEGLSVARPLAEEARQSLKPGGYLLLELAPENVHLLARELREKGWKEVAVLPDLAGRDRYLRARRPPEEAEGEEGRLHRPHLP</sequence>
<dbReference type="EMBL" id="LR027517">
    <property type="protein sequence ID" value="VCU53583.1"/>
    <property type="molecule type" value="Genomic_DNA"/>
</dbReference>
<protein>
    <recommendedName>
        <fullName evidence="5">Release factor glutamine methyltransferase</fullName>
        <shortName evidence="5">RF MTase</shortName>
        <ecNumber evidence="5">2.1.1.297</ecNumber>
    </recommendedName>
    <alternativeName>
        <fullName evidence="5">N5-glutamine methyltransferase PrmC</fullName>
    </alternativeName>
    <alternativeName>
        <fullName evidence="5">Protein-(glutamine-N5) MTase PrmC</fullName>
    </alternativeName>
    <alternativeName>
        <fullName evidence="5">Protein-glutamine N-methyltransferase PrmC</fullName>
    </alternativeName>
</protein>
<dbReference type="GO" id="GO:0032259">
    <property type="term" value="P:methylation"/>
    <property type="evidence" value="ECO:0007669"/>
    <property type="project" value="UniProtKB-KW"/>
</dbReference>
<feature type="binding site" evidence="5">
    <location>
        <position position="148"/>
    </location>
    <ligand>
        <name>S-adenosyl-L-methionine</name>
        <dbReference type="ChEBI" id="CHEBI:59789"/>
    </ligand>
</feature>
<dbReference type="NCBIfam" id="TIGR00536">
    <property type="entry name" value="hemK_fam"/>
    <property type="match status" value="1"/>
</dbReference>
<keyword evidence="2 5" id="KW-0808">Transferase</keyword>
<evidence type="ECO:0000256" key="2">
    <source>
        <dbReference type="ARBA" id="ARBA00022679"/>
    </source>
</evidence>
<feature type="binding site" evidence="5">
    <location>
        <begin position="125"/>
        <end position="129"/>
    </location>
    <ligand>
        <name>S-adenosyl-L-methionine</name>
        <dbReference type="ChEBI" id="CHEBI:59789"/>
    </ligand>
</feature>
<dbReference type="InterPro" id="IPR029063">
    <property type="entry name" value="SAM-dependent_MTases_sf"/>
</dbReference>
<dbReference type="HAMAP" id="MF_02126">
    <property type="entry name" value="RF_methyltr_PrmC"/>
    <property type="match status" value="1"/>
</dbReference>
<name>A0A3P4AUG4_THETH</name>
<dbReference type="GO" id="GO:0003676">
    <property type="term" value="F:nucleic acid binding"/>
    <property type="evidence" value="ECO:0007669"/>
    <property type="project" value="InterPro"/>
</dbReference>
<dbReference type="GO" id="GO:0102559">
    <property type="term" value="F:peptide chain release factor N(5)-glutamine methyltransferase activity"/>
    <property type="evidence" value="ECO:0007669"/>
    <property type="project" value="UniProtKB-EC"/>
</dbReference>